<dbReference type="InterPro" id="IPR001790">
    <property type="entry name" value="Ribosomal_uL10"/>
</dbReference>
<evidence type="ECO:0000256" key="7">
    <source>
        <dbReference type="ARBA" id="ARBA00035444"/>
    </source>
</evidence>
<dbReference type="InterPro" id="IPR043141">
    <property type="entry name" value="Ribosomal_uL10-like_sf"/>
</dbReference>
<dbReference type="GO" id="GO:0003735">
    <property type="term" value="F:structural constituent of ribosome"/>
    <property type="evidence" value="ECO:0007669"/>
    <property type="project" value="TreeGrafter"/>
</dbReference>
<dbReference type="SUPFAM" id="SSF160369">
    <property type="entry name" value="Ribosomal protein L10-like"/>
    <property type="match status" value="1"/>
</dbReference>
<dbReference type="PANTHER" id="PTHR45699">
    <property type="entry name" value="60S ACIDIC RIBOSOMAL PROTEIN P0"/>
    <property type="match status" value="1"/>
</dbReference>
<accession>A0A0C2CT37</accession>
<comment type="similarity">
    <text evidence="2">Belongs to the universal ribosomal protein uL10 family.</text>
</comment>
<dbReference type="Pfam" id="PF00466">
    <property type="entry name" value="Ribosomal_L10"/>
    <property type="match status" value="1"/>
</dbReference>
<proteinExistence type="inferred from homology"/>
<dbReference type="AlphaFoldDB" id="A0A0C2CT37"/>
<organism evidence="8 9">
    <name type="scientific">Ancylostoma duodenale</name>
    <dbReference type="NCBI Taxonomy" id="51022"/>
    <lineage>
        <taxon>Eukaryota</taxon>
        <taxon>Metazoa</taxon>
        <taxon>Ecdysozoa</taxon>
        <taxon>Nematoda</taxon>
        <taxon>Chromadorea</taxon>
        <taxon>Rhabditida</taxon>
        <taxon>Rhabditina</taxon>
        <taxon>Rhabditomorpha</taxon>
        <taxon>Strongyloidea</taxon>
        <taxon>Ancylostomatidae</taxon>
        <taxon>Ancylostomatinae</taxon>
        <taxon>Ancylostoma</taxon>
    </lineage>
</organism>
<dbReference type="GO" id="GO:0002181">
    <property type="term" value="P:cytoplasmic translation"/>
    <property type="evidence" value="ECO:0007669"/>
    <property type="project" value="TreeGrafter"/>
</dbReference>
<dbReference type="GO" id="GO:0000027">
    <property type="term" value="P:ribosomal large subunit assembly"/>
    <property type="evidence" value="ECO:0007669"/>
    <property type="project" value="TreeGrafter"/>
</dbReference>
<dbReference type="OrthoDB" id="10259902at2759"/>
<dbReference type="Gene3D" id="3.30.70.1730">
    <property type="match status" value="1"/>
</dbReference>
<evidence type="ECO:0000256" key="2">
    <source>
        <dbReference type="ARBA" id="ARBA00008889"/>
    </source>
</evidence>
<evidence type="ECO:0000256" key="5">
    <source>
        <dbReference type="ARBA" id="ARBA00023274"/>
    </source>
</evidence>
<evidence type="ECO:0000256" key="4">
    <source>
        <dbReference type="ARBA" id="ARBA00022980"/>
    </source>
</evidence>
<evidence type="ECO:0000313" key="8">
    <source>
        <dbReference type="EMBL" id="KIH52952.1"/>
    </source>
</evidence>
<dbReference type="GO" id="GO:0070180">
    <property type="term" value="F:large ribosomal subunit rRNA binding"/>
    <property type="evidence" value="ECO:0007669"/>
    <property type="project" value="TreeGrafter"/>
</dbReference>
<dbReference type="Proteomes" id="UP000054047">
    <property type="component" value="Unassembled WGS sequence"/>
</dbReference>
<evidence type="ECO:0000256" key="1">
    <source>
        <dbReference type="ARBA" id="ARBA00002200"/>
    </source>
</evidence>
<reference evidence="8 9" key="1">
    <citation type="submission" date="2013-12" db="EMBL/GenBank/DDBJ databases">
        <title>Draft genome of the parsitic nematode Ancylostoma duodenale.</title>
        <authorList>
            <person name="Mitreva M."/>
        </authorList>
    </citation>
    <scope>NUCLEOTIDE SEQUENCE [LARGE SCALE GENOMIC DNA]</scope>
    <source>
        <strain evidence="8 9">Zhejiang</strain>
    </source>
</reference>
<keyword evidence="9" id="KW-1185">Reference proteome</keyword>
<comment type="function">
    <text evidence="1">Ribosomal protein P0 is the functional equivalent of E.coli protein L10.</text>
</comment>
<dbReference type="FunFam" id="3.30.70.1730:FF:000002">
    <property type="entry name" value="60S acidic ribosomal protein P0"/>
    <property type="match status" value="1"/>
</dbReference>
<comment type="subunit">
    <text evidence="3">P0 forms a pentameric complex by interaction with dimers of P1 and P2.</text>
</comment>
<evidence type="ECO:0000256" key="3">
    <source>
        <dbReference type="ARBA" id="ARBA00011521"/>
    </source>
</evidence>
<gene>
    <name evidence="8" type="ORF">ANCDUO_16931</name>
</gene>
<evidence type="ECO:0000256" key="6">
    <source>
        <dbReference type="ARBA" id="ARBA00035202"/>
    </source>
</evidence>
<dbReference type="GO" id="GO:0022625">
    <property type="term" value="C:cytosolic large ribosomal subunit"/>
    <property type="evidence" value="ECO:0007669"/>
    <property type="project" value="TreeGrafter"/>
</dbReference>
<dbReference type="PANTHER" id="PTHR45699:SF3">
    <property type="entry name" value="LARGE RIBOSOMAL SUBUNIT PROTEIN UL10"/>
    <property type="match status" value="1"/>
</dbReference>
<evidence type="ECO:0000313" key="9">
    <source>
        <dbReference type="Proteomes" id="UP000054047"/>
    </source>
</evidence>
<keyword evidence="4 8" id="KW-0689">Ribosomal protein</keyword>
<name>A0A0C2CT37_9BILA</name>
<keyword evidence="5" id="KW-0687">Ribonucleoprotein</keyword>
<protein>
    <recommendedName>
        <fullName evidence="6">Large ribosomal subunit protein uL10</fullName>
    </recommendedName>
    <alternativeName>
        <fullName evidence="7">60S acidic ribosomal protein P0</fullName>
    </alternativeName>
</protein>
<dbReference type="InterPro" id="IPR050323">
    <property type="entry name" value="Ribosomal_protein_uL10"/>
</dbReference>
<sequence length="148" mass="17250">MVREDRTTWKANYFLKLVELFDEYPKCFLVGVDNVGSKQMQEIRQAMRGHAVILMGKNTMIRKAIRGHLSKNPSLEKLLPFIVQNVGFVFTKEDLGEIRTKLLENRRVRSFLAMIWGIWCVHWDCWPVLCCYKISTGFTLGLVINIVQ</sequence>
<dbReference type="EMBL" id="KN742394">
    <property type="protein sequence ID" value="KIH52952.1"/>
    <property type="molecule type" value="Genomic_DNA"/>
</dbReference>